<keyword evidence="1" id="KW-0812">Transmembrane</keyword>
<evidence type="ECO:0000313" key="2">
    <source>
        <dbReference type="EMBL" id="RRJ84047.1"/>
    </source>
</evidence>
<dbReference type="RefSeq" id="WP_125014473.1">
    <property type="nucleotide sequence ID" value="NZ_QWEZ01000001.1"/>
</dbReference>
<name>A0A3P3VNX1_9GAMM</name>
<proteinExistence type="predicted"/>
<dbReference type="Proteomes" id="UP000280792">
    <property type="component" value="Unassembled WGS sequence"/>
</dbReference>
<dbReference type="AlphaFoldDB" id="A0A3P3VNX1"/>
<keyword evidence="1" id="KW-1133">Transmembrane helix</keyword>
<keyword evidence="3" id="KW-1185">Reference proteome</keyword>
<protein>
    <submittedName>
        <fullName evidence="2">DUF3379 family protein</fullName>
    </submittedName>
</protein>
<evidence type="ECO:0000256" key="1">
    <source>
        <dbReference type="SAM" id="Phobius"/>
    </source>
</evidence>
<evidence type="ECO:0000313" key="3">
    <source>
        <dbReference type="Proteomes" id="UP000280792"/>
    </source>
</evidence>
<reference evidence="2 3" key="2">
    <citation type="submission" date="2018-12" db="EMBL/GenBank/DDBJ databases">
        <title>Simiduia agarivorans gen. nov., sp. nov., a marine, agarolytic bacterium isolated from shallow coastal water from Keelung, Taiwan.</title>
        <authorList>
            <person name="Shieh W.Y."/>
        </authorList>
    </citation>
    <scope>NUCLEOTIDE SEQUENCE [LARGE SCALE GENOMIC DNA]</scope>
    <source>
        <strain evidence="2 3">GTF-13</strain>
    </source>
</reference>
<dbReference type="EMBL" id="QWEZ01000001">
    <property type="protein sequence ID" value="RRJ84047.1"/>
    <property type="molecule type" value="Genomic_DNA"/>
</dbReference>
<accession>A0A3P3VNX1</accession>
<feature type="transmembrane region" description="Helical" evidence="1">
    <location>
        <begin position="96"/>
        <end position="114"/>
    </location>
</feature>
<reference evidence="2 3" key="1">
    <citation type="submission" date="2018-08" db="EMBL/GenBank/DDBJ databases">
        <authorList>
            <person name="Khan S.A."/>
        </authorList>
    </citation>
    <scope>NUCLEOTIDE SEQUENCE [LARGE SCALE GENOMIC DNA]</scope>
    <source>
        <strain evidence="2 3">GTF-13</strain>
    </source>
</reference>
<dbReference type="Pfam" id="PF11859">
    <property type="entry name" value="DUF3379"/>
    <property type="match status" value="1"/>
</dbReference>
<organism evidence="2 3">
    <name type="scientific">Aestuariirhabdus litorea</name>
    <dbReference type="NCBI Taxonomy" id="2528527"/>
    <lineage>
        <taxon>Bacteria</taxon>
        <taxon>Pseudomonadati</taxon>
        <taxon>Pseudomonadota</taxon>
        <taxon>Gammaproteobacteria</taxon>
        <taxon>Oceanospirillales</taxon>
        <taxon>Aestuariirhabdaceae</taxon>
        <taxon>Aestuariirhabdus</taxon>
    </lineage>
</organism>
<sequence>MNCMEFRRLSLEDPQRLPVLAEQHRQQCPSCQGYYRKLLQQERLLEQAFTVSVPEELGARIILRQQLALREERGRLPEAKRRTATSGRAQAVRQRLLGAALAASLLAVAVGLLLPRAEAPDSIARMLVNHVAEEAFSLESSERVTRGRLVDTLHAVDLESLAPLDGVTFAGNCLLDGQLIAHLVVQTPQGAVTVLMMPNRRLRSIDVEAQAGARVQTVAFNEGAMALIGPRDGNLDQIRERVLSSVRVLRI</sequence>
<dbReference type="InterPro" id="IPR021806">
    <property type="entry name" value="DUF3379"/>
</dbReference>
<keyword evidence="1" id="KW-0472">Membrane</keyword>
<comment type="caution">
    <text evidence="2">The sequence shown here is derived from an EMBL/GenBank/DDBJ whole genome shotgun (WGS) entry which is preliminary data.</text>
</comment>
<gene>
    <name evidence="2" type="ORF">D0544_02700</name>
</gene>